<accession>J6F4G5</accession>
<comment type="caution">
    <text evidence="2">The sequence shown here is derived from an EMBL/GenBank/DDBJ whole genome shotgun (WGS) entry which is preliminary data.</text>
</comment>
<dbReference type="GeneID" id="25990408"/>
<reference evidence="2 3" key="1">
    <citation type="journal article" date="2012" name="Eukaryot. Cell">
        <title>Draft genome sequence of CBS 2479, the standard type strain of Trichosporon asahii.</title>
        <authorList>
            <person name="Yang R.Y."/>
            <person name="Li H.T."/>
            <person name="Zhu H."/>
            <person name="Zhou G.P."/>
            <person name="Wang M."/>
            <person name="Wang L."/>
        </authorList>
    </citation>
    <scope>NUCLEOTIDE SEQUENCE [LARGE SCALE GENOMIC DNA]</scope>
    <source>
        <strain evidence="3">ATCC 90039 / CBS 2479 / JCM 2466 / KCTC 7840 / NCYC 2677 / UAMH 7654</strain>
    </source>
</reference>
<feature type="region of interest" description="Disordered" evidence="1">
    <location>
        <begin position="393"/>
        <end position="415"/>
    </location>
</feature>
<gene>
    <name evidence="2" type="ORF">A1Q1_06896</name>
</gene>
<dbReference type="AlphaFoldDB" id="J6F4G5"/>
<feature type="compositionally biased region" description="Acidic residues" evidence="1">
    <location>
        <begin position="399"/>
        <end position="414"/>
    </location>
</feature>
<dbReference type="KEGG" id="tasa:A1Q1_06896"/>
<evidence type="ECO:0000256" key="1">
    <source>
        <dbReference type="SAM" id="MobiDB-lite"/>
    </source>
</evidence>
<proteinExistence type="predicted"/>
<dbReference type="HOGENOM" id="CLU_560415_0_0_1"/>
<dbReference type="Proteomes" id="UP000002748">
    <property type="component" value="Unassembled WGS sequence"/>
</dbReference>
<dbReference type="RefSeq" id="XP_014182620.1">
    <property type="nucleotide sequence ID" value="XM_014327145.1"/>
</dbReference>
<sequence>MLEFVANTAELADCTTFTVTLKGEALACGAGAREVVLLHLDSGRVERWAHGLTSPRLFSVACDGRYVVLVCDMEAHIFTRNGVRVASFPDETEPLGDLVCEIGWPWPYAFKCERRPERSRDPAGPRAPPEFEHAETSMRCVVAYRPQSKKYAQLTGEFERWGFKPMFRGAGFGQHDLVLWGASGWALVVQNYRALFRSLTEVDESERASYIRERTVALCEPERLDCLVVNGQRILGARAAGTMWSFDLSTLPQLPCKLDPLPLPPLPEGHAVLLDMTLTPEHRGVWAGEYTNYDISCLAQMSARSSVALDARAAYMLDWDKGFPGGASVEYEQLFNGELESGTWPWPTRPAFGHVKIWTHRPHAAVLWTPHSRCLGAIMGNGVCGCGRRHGDEWGWGSDGEDDEDEEEEEEQETDWQNALWGLGYMFDPEDEDEGLDGLVQLFMEETDDGPDGLDGVVDVLLELDLSEDELGVDSASEAGVYAASLD</sequence>
<dbReference type="EMBL" id="ALBS01000043">
    <property type="protein sequence ID" value="EJT51899.1"/>
    <property type="molecule type" value="Genomic_DNA"/>
</dbReference>
<evidence type="ECO:0000313" key="3">
    <source>
        <dbReference type="Proteomes" id="UP000002748"/>
    </source>
</evidence>
<name>J6F4G5_TRIAS</name>
<organism evidence="2 3">
    <name type="scientific">Trichosporon asahii var. asahii (strain ATCC 90039 / CBS 2479 / JCM 2466 / KCTC 7840 / NBRC 103889/ NCYC 2677 / UAMH 7654)</name>
    <name type="common">Yeast</name>
    <dbReference type="NCBI Taxonomy" id="1186058"/>
    <lineage>
        <taxon>Eukaryota</taxon>
        <taxon>Fungi</taxon>
        <taxon>Dikarya</taxon>
        <taxon>Basidiomycota</taxon>
        <taxon>Agaricomycotina</taxon>
        <taxon>Tremellomycetes</taxon>
        <taxon>Trichosporonales</taxon>
        <taxon>Trichosporonaceae</taxon>
        <taxon>Trichosporon</taxon>
    </lineage>
</organism>
<dbReference type="VEuPathDB" id="FungiDB:A1Q1_06896"/>
<protein>
    <submittedName>
        <fullName evidence="2">Uncharacterized protein</fullName>
    </submittedName>
</protein>
<evidence type="ECO:0000313" key="2">
    <source>
        <dbReference type="EMBL" id="EJT51899.1"/>
    </source>
</evidence>